<feature type="transmembrane region" description="Helical" evidence="1">
    <location>
        <begin position="6"/>
        <end position="28"/>
    </location>
</feature>
<name>A0A7W9LCT2_9ACTN</name>
<keyword evidence="1" id="KW-0472">Membrane</keyword>
<gene>
    <name evidence="2" type="ORF">HD596_005810</name>
</gene>
<feature type="transmembrane region" description="Helical" evidence="1">
    <location>
        <begin position="190"/>
        <end position="207"/>
    </location>
</feature>
<keyword evidence="1" id="KW-0812">Transmembrane</keyword>
<dbReference type="EMBL" id="JACHMB010000001">
    <property type="protein sequence ID" value="MBB5779054.1"/>
    <property type="molecule type" value="Genomic_DNA"/>
</dbReference>
<evidence type="ECO:0000256" key="1">
    <source>
        <dbReference type="SAM" id="Phobius"/>
    </source>
</evidence>
<feature type="transmembrane region" description="Helical" evidence="1">
    <location>
        <begin position="227"/>
        <end position="244"/>
    </location>
</feature>
<feature type="transmembrane region" description="Helical" evidence="1">
    <location>
        <begin position="159"/>
        <end position="178"/>
    </location>
</feature>
<feature type="transmembrane region" description="Helical" evidence="1">
    <location>
        <begin position="68"/>
        <end position="86"/>
    </location>
</feature>
<feature type="transmembrane region" description="Helical" evidence="1">
    <location>
        <begin position="136"/>
        <end position="153"/>
    </location>
</feature>
<sequence length="260" mass="27182">MTAAAWGLGAAVLLASIVEMVEALTIVMAMGMTRSWRSTLMGVAAALVALAAFTAAAGYALATWLPEAALQLAIGALLLIFGLQWLRKAILRSSGRKAMHDEDQIFAKEVAAARSAGEVSAKGLDWFSFMISFKGVFLEGVEVVFIVITFGLSAGNMPVAIAAAVVGVLLVLVVGIAVRGPLSKVPENTLKYGVGLLLAGFGTYWSVEGLGIFTGSRESLEWPGADLAILVLIAAWYGLSRLMVRALRRPSVVVPTASGS</sequence>
<dbReference type="AlphaFoldDB" id="A0A7W9LCT2"/>
<evidence type="ECO:0000313" key="3">
    <source>
        <dbReference type="Proteomes" id="UP000579153"/>
    </source>
</evidence>
<accession>A0A7W9LCT2</accession>
<organism evidence="2 3">
    <name type="scientific">Nonomuraea jabiensis</name>
    <dbReference type="NCBI Taxonomy" id="882448"/>
    <lineage>
        <taxon>Bacteria</taxon>
        <taxon>Bacillati</taxon>
        <taxon>Actinomycetota</taxon>
        <taxon>Actinomycetes</taxon>
        <taxon>Streptosporangiales</taxon>
        <taxon>Streptosporangiaceae</taxon>
        <taxon>Nonomuraea</taxon>
    </lineage>
</organism>
<protein>
    <submittedName>
        <fullName evidence="2">Putative membrane protein</fullName>
    </submittedName>
</protein>
<evidence type="ECO:0000313" key="2">
    <source>
        <dbReference type="EMBL" id="MBB5779054.1"/>
    </source>
</evidence>
<proteinExistence type="predicted"/>
<keyword evidence="1" id="KW-1133">Transmembrane helix</keyword>
<keyword evidence="3" id="KW-1185">Reference proteome</keyword>
<dbReference type="Proteomes" id="UP000579153">
    <property type="component" value="Unassembled WGS sequence"/>
</dbReference>
<feature type="transmembrane region" description="Helical" evidence="1">
    <location>
        <begin position="40"/>
        <end position="62"/>
    </location>
</feature>
<comment type="caution">
    <text evidence="2">The sequence shown here is derived from an EMBL/GenBank/DDBJ whole genome shotgun (WGS) entry which is preliminary data.</text>
</comment>
<dbReference type="RefSeq" id="WP_185072423.1">
    <property type="nucleotide sequence ID" value="NZ_JACHMB010000001.1"/>
</dbReference>
<reference evidence="2 3" key="1">
    <citation type="submission" date="2020-08" db="EMBL/GenBank/DDBJ databases">
        <title>Sequencing the genomes of 1000 actinobacteria strains.</title>
        <authorList>
            <person name="Klenk H.-P."/>
        </authorList>
    </citation>
    <scope>NUCLEOTIDE SEQUENCE [LARGE SCALE GENOMIC DNA]</scope>
    <source>
        <strain evidence="2 3">DSM 45507</strain>
    </source>
</reference>